<accession>A0A4R6B3R5</accession>
<reference evidence="2 3" key="1">
    <citation type="submission" date="2019-03" db="EMBL/GenBank/DDBJ databases">
        <title>Rhodobacteraceae bacterium SM1902, a new member of the family Rhodobacteraceae isolated from Yantai.</title>
        <authorList>
            <person name="Sun Y."/>
        </authorList>
    </citation>
    <scope>NUCLEOTIDE SEQUENCE [LARGE SCALE GENOMIC DNA]</scope>
    <source>
        <strain evidence="2 3">SM1902</strain>
    </source>
</reference>
<comment type="caution">
    <text evidence="2">The sequence shown here is derived from an EMBL/GenBank/DDBJ whole genome shotgun (WGS) entry which is preliminary data.</text>
</comment>
<evidence type="ECO:0000313" key="3">
    <source>
        <dbReference type="Proteomes" id="UP000294562"/>
    </source>
</evidence>
<gene>
    <name evidence="2" type="ORF">E2L05_03035</name>
</gene>
<keyword evidence="1" id="KW-0812">Transmembrane</keyword>
<proteinExistence type="predicted"/>
<sequence length="1167" mass="122246">MRLKLGVKRLVAYGGGMRVFLYFVRCARALLGWVMRLSFVVVLTGLAVLWVARLSPIPVPVTILSHAEARLNKAVADIGLTVELGAAQVDLRENLSPAVAVKEVAVFDRAGDLLVAFDRIEALFSRDDALAARVVPKAVLASGVAISLSRDAQGRLTLQLGDATVVQDAASPAQALERLQVLLASPWLAGLTTLGVDELGITLDDGRDGRRISSRNGALRILRDKFGALTLDADMGEFDDGATLNSGRIAVHLSSPTHSAPGELRLTLRGLSPARVRGVVGAGPLSELLSRLDAPVSLDLNGAIDADGTPHPLIGNLNVGAGQIVSPGAAESIDLDGLRAHLALSADRSYLSITDMSLRSGLVTMSGRADLRRATAATLTGQVAFTDVRTKLKKRDGGDLELAADRLWSDMRFNRSTGFLEIGAVTLELGGVRLVGSGVVDRKGQGGAPRLALDLAAAELDRESLLAIWPAAIATGTRAWLERELIEADVQGVHLAMRHDFGAPRKDGRGGLQHLALDFGFDGTQISLVKGLPQLEQARGFGSLARHQFGLRASSGKMPVSATGHVTLVGATAGIEWLGPKGARSDGVHAPLLVSLSAEGTLPNAIALLGQPLFQPKDRAIDAEAAPSPLMAEGAVDGRVRTDVDLSIPVGPDRKGKKPVFQVGGEVYDARSETLVAGHVLASDRLEFTATCKEVTVDGPAEFDGLPIHIGYSRRLEQPSSPTIGDPWRPVQRPAPTRAPGYGTLVADLPVTAELFEKFGARLPKGALRGETLARMTLDLAQSGPHKVQVNADLKGLAVSVPALGVYKSQAADGQFDLVGQIGPQPAIDSVNLRMPGLRLDASARMRDPSGGSTGGTGLAELTVNRLALGKWLDARGRYAPGGRLSLTGGTLDLRFLPPQNGSGRGRTGPGMDVALDTVRLAEKLALTDVRGTLSSRMHGVLEGRVNGDAPIRARLAAGKDSGGLSLHLTGDDAGSVLRSAGLIPFLKGGALDVRLVPRGAPGTYRGQMRIADIAIHGGPKAAAFLSAISVVGALEQAAGKGITFDDVRAEFTLSPGQITLMASSATGPSIGMSLDGTVDLARRTLNLQGVVSPIYFLNRIGSFMTRRGEGLFGLHYTVRGDMSAPRLAANPLSVLTPGFLREVFRGQNEQVGTQGAQGTATKGSNQ</sequence>
<dbReference type="AlphaFoldDB" id="A0A4R6B3R5"/>
<dbReference type="Proteomes" id="UP000294562">
    <property type="component" value="Unassembled WGS sequence"/>
</dbReference>
<organism evidence="2 3">
    <name type="scientific">Meridianimarinicoccus aquatilis</name>
    <dbReference type="NCBI Taxonomy" id="2552766"/>
    <lineage>
        <taxon>Bacteria</taxon>
        <taxon>Pseudomonadati</taxon>
        <taxon>Pseudomonadota</taxon>
        <taxon>Alphaproteobacteria</taxon>
        <taxon>Rhodobacterales</taxon>
        <taxon>Paracoccaceae</taxon>
        <taxon>Meridianimarinicoccus</taxon>
    </lineage>
</organism>
<protein>
    <submittedName>
        <fullName evidence="2">Uncharacterized protein</fullName>
    </submittedName>
</protein>
<evidence type="ECO:0000313" key="2">
    <source>
        <dbReference type="EMBL" id="TDL90992.1"/>
    </source>
</evidence>
<keyword evidence="1" id="KW-1133">Transmembrane helix</keyword>
<evidence type="ECO:0000256" key="1">
    <source>
        <dbReference type="SAM" id="Phobius"/>
    </source>
</evidence>
<dbReference type="OrthoDB" id="7161641at2"/>
<keyword evidence="1" id="KW-0472">Membrane</keyword>
<keyword evidence="3" id="KW-1185">Reference proteome</keyword>
<dbReference type="EMBL" id="SMZO01000004">
    <property type="protein sequence ID" value="TDL90992.1"/>
    <property type="molecule type" value="Genomic_DNA"/>
</dbReference>
<name>A0A4R6B3R5_9RHOB</name>
<feature type="transmembrane region" description="Helical" evidence="1">
    <location>
        <begin position="30"/>
        <end position="52"/>
    </location>
</feature>